<evidence type="ECO:0000256" key="1">
    <source>
        <dbReference type="SAM" id="MobiDB-lite"/>
    </source>
</evidence>
<dbReference type="EMBL" id="OZ035839">
    <property type="protein sequence ID" value="CAL1586113.1"/>
    <property type="molecule type" value="Genomic_DNA"/>
</dbReference>
<dbReference type="AlphaFoldDB" id="A0AAV2KB90"/>
<evidence type="ECO:0000313" key="3">
    <source>
        <dbReference type="Proteomes" id="UP001497482"/>
    </source>
</evidence>
<feature type="region of interest" description="Disordered" evidence="1">
    <location>
        <begin position="84"/>
        <end position="104"/>
    </location>
</feature>
<dbReference type="Proteomes" id="UP001497482">
    <property type="component" value="Chromosome 17"/>
</dbReference>
<accession>A0AAV2KB90</accession>
<evidence type="ECO:0000313" key="2">
    <source>
        <dbReference type="EMBL" id="CAL1586113.1"/>
    </source>
</evidence>
<gene>
    <name evidence="2" type="ORF">KC01_LOCUS16249</name>
</gene>
<reference evidence="2 3" key="1">
    <citation type="submission" date="2024-04" db="EMBL/GenBank/DDBJ databases">
        <authorList>
            <person name="Waldvogel A.-M."/>
            <person name="Schoenle A."/>
        </authorList>
    </citation>
    <scope>NUCLEOTIDE SEQUENCE [LARGE SCALE GENOMIC DNA]</scope>
</reference>
<name>A0AAV2KB90_KNICA</name>
<sequence>MNSQVSITSDLRIAASGICNRVCSLERERNERAWPANVDVAAVTTQAMPLVSAVKEVLTHGEKSAAETATPTVPAPEVYAGAAAERSLRGQQSPKWSEVVKRSRRATTDEANAGGFHIKRLSSRSPCFYQPNLNFAIAIGDQVYIARTIDI</sequence>
<organism evidence="2 3">
    <name type="scientific">Knipowitschia caucasica</name>
    <name type="common">Caucasian dwarf goby</name>
    <name type="synonym">Pomatoschistus caucasicus</name>
    <dbReference type="NCBI Taxonomy" id="637954"/>
    <lineage>
        <taxon>Eukaryota</taxon>
        <taxon>Metazoa</taxon>
        <taxon>Chordata</taxon>
        <taxon>Craniata</taxon>
        <taxon>Vertebrata</taxon>
        <taxon>Euteleostomi</taxon>
        <taxon>Actinopterygii</taxon>
        <taxon>Neopterygii</taxon>
        <taxon>Teleostei</taxon>
        <taxon>Neoteleostei</taxon>
        <taxon>Acanthomorphata</taxon>
        <taxon>Gobiaria</taxon>
        <taxon>Gobiiformes</taxon>
        <taxon>Gobioidei</taxon>
        <taxon>Gobiidae</taxon>
        <taxon>Gobiinae</taxon>
        <taxon>Knipowitschia</taxon>
    </lineage>
</organism>
<keyword evidence="3" id="KW-1185">Reference proteome</keyword>
<protein>
    <submittedName>
        <fullName evidence="2">Uncharacterized protein</fullName>
    </submittedName>
</protein>
<proteinExistence type="predicted"/>